<evidence type="ECO:0000313" key="10">
    <source>
        <dbReference type="Proteomes" id="UP000673394"/>
    </source>
</evidence>
<feature type="transmembrane region" description="Helical" evidence="8">
    <location>
        <begin position="213"/>
        <end position="238"/>
    </location>
</feature>
<keyword evidence="4" id="KW-0309">Germination</keyword>
<feature type="transmembrane region" description="Helical" evidence="8">
    <location>
        <begin position="268"/>
        <end position="292"/>
    </location>
</feature>
<evidence type="ECO:0000256" key="2">
    <source>
        <dbReference type="ARBA" id="ARBA00007998"/>
    </source>
</evidence>
<protein>
    <submittedName>
        <fullName evidence="9">Endospore germination permease</fullName>
    </submittedName>
</protein>
<comment type="subcellular location">
    <subcellularLocation>
        <location evidence="1">Membrane</location>
        <topology evidence="1">Multi-pass membrane protein</topology>
    </subcellularLocation>
</comment>
<keyword evidence="3" id="KW-0813">Transport</keyword>
<feature type="transmembrane region" description="Helical" evidence="8">
    <location>
        <begin position="39"/>
        <end position="60"/>
    </location>
</feature>
<evidence type="ECO:0000256" key="7">
    <source>
        <dbReference type="ARBA" id="ARBA00023136"/>
    </source>
</evidence>
<feature type="transmembrane region" description="Helical" evidence="8">
    <location>
        <begin position="336"/>
        <end position="354"/>
    </location>
</feature>
<reference evidence="9 10" key="1">
    <citation type="submission" date="2021-04" db="EMBL/GenBank/DDBJ databases">
        <title>Paenibacillus sp. DLE-14 whole genome sequence.</title>
        <authorList>
            <person name="Ham Y.J."/>
        </authorList>
    </citation>
    <scope>NUCLEOTIDE SEQUENCE [LARGE SCALE GENOMIC DNA]</scope>
    <source>
        <strain evidence="9 10">DLE-14</strain>
    </source>
</reference>
<comment type="caution">
    <text evidence="9">The sequence shown here is derived from an EMBL/GenBank/DDBJ whole genome shotgun (WGS) entry which is preliminary data.</text>
</comment>
<comment type="similarity">
    <text evidence="2">Belongs to the amino acid-polyamine-organocation (APC) superfamily. Spore germination protein (SGP) (TC 2.A.3.9) family.</text>
</comment>
<feature type="transmembrane region" description="Helical" evidence="8">
    <location>
        <begin position="80"/>
        <end position="100"/>
    </location>
</feature>
<dbReference type="NCBIfam" id="TIGR00912">
    <property type="entry name" value="2A0309"/>
    <property type="match status" value="1"/>
</dbReference>
<keyword evidence="10" id="KW-1185">Reference proteome</keyword>
<dbReference type="RefSeq" id="WP_210657788.1">
    <property type="nucleotide sequence ID" value="NZ_JAGKSP010000003.1"/>
</dbReference>
<evidence type="ECO:0000256" key="4">
    <source>
        <dbReference type="ARBA" id="ARBA00022544"/>
    </source>
</evidence>
<evidence type="ECO:0000256" key="1">
    <source>
        <dbReference type="ARBA" id="ARBA00004141"/>
    </source>
</evidence>
<evidence type="ECO:0000256" key="3">
    <source>
        <dbReference type="ARBA" id="ARBA00022448"/>
    </source>
</evidence>
<evidence type="ECO:0000256" key="8">
    <source>
        <dbReference type="SAM" id="Phobius"/>
    </source>
</evidence>
<keyword evidence="7 8" id="KW-0472">Membrane</keyword>
<feature type="transmembrane region" description="Helical" evidence="8">
    <location>
        <begin position="112"/>
        <end position="134"/>
    </location>
</feature>
<sequence length="367" mass="42144">MESVRLSAWQFHLLTQVYVIGTAFMLLPGPIISNAKQYGWVVVIWATLYGMLLAFGYLYLAKLYPGKSLVEIALQAFGKWAGSFVSLLYIVFFIQIASWVTRNLGDFMHINLMPRTPISLFHIMILLVSAYAVSKGIESIALVNELLVPYLYLAFWVPTVIMLREWNWRYFHVSYPLHLSDAVIQTRYVLAFPFMETVAFLMFIPYVQRKVNIAFITGIAFSGAMLTACVFISIGVLGVYRGQKLVYPIFSIFREMRFTGFIEHLEAILAVNIVLVVCMKLCVLFYCAVLGICQLFKIEKRNAVIYPMVWVISAYSMLFTNIVVNLDWIRNYMFEYYSLFAVAFPALFIVAAKWRNNGRLMKKDSSA</sequence>
<feature type="transmembrane region" description="Helical" evidence="8">
    <location>
        <begin position="146"/>
        <end position="167"/>
    </location>
</feature>
<feature type="transmembrane region" description="Helical" evidence="8">
    <location>
        <begin position="304"/>
        <end position="324"/>
    </location>
</feature>
<proteinExistence type="inferred from homology"/>
<dbReference type="PANTHER" id="PTHR34975:SF2">
    <property type="entry name" value="SPORE GERMINATION PROTEIN A2"/>
    <property type="match status" value="1"/>
</dbReference>
<feature type="transmembrane region" description="Helical" evidence="8">
    <location>
        <begin position="188"/>
        <end position="207"/>
    </location>
</feature>
<dbReference type="Pfam" id="PF03845">
    <property type="entry name" value="Spore_permease"/>
    <property type="match status" value="1"/>
</dbReference>
<dbReference type="EMBL" id="JAGKSP010000003">
    <property type="protein sequence ID" value="MBP3963018.1"/>
    <property type="molecule type" value="Genomic_DNA"/>
</dbReference>
<accession>A0ABS5CAQ7</accession>
<organism evidence="9 10">
    <name type="scientific">Paenibacillus lignilyticus</name>
    <dbReference type="NCBI Taxonomy" id="1172615"/>
    <lineage>
        <taxon>Bacteria</taxon>
        <taxon>Bacillati</taxon>
        <taxon>Bacillota</taxon>
        <taxon>Bacilli</taxon>
        <taxon>Bacillales</taxon>
        <taxon>Paenibacillaceae</taxon>
        <taxon>Paenibacillus</taxon>
    </lineage>
</organism>
<dbReference type="Proteomes" id="UP000673394">
    <property type="component" value="Unassembled WGS sequence"/>
</dbReference>
<evidence type="ECO:0000256" key="6">
    <source>
        <dbReference type="ARBA" id="ARBA00022989"/>
    </source>
</evidence>
<name>A0ABS5CAQ7_9BACL</name>
<keyword evidence="5 8" id="KW-0812">Transmembrane</keyword>
<feature type="transmembrane region" description="Helical" evidence="8">
    <location>
        <begin position="6"/>
        <end position="27"/>
    </location>
</feature>
<dbReference type="PANTHER" id="PTHR34975">
    <property type="entry name" value="SPORE GERMINATION PROTEIN A2"/>
    <property type="match status" value="1"/>
</dbReference>
<evidence type="ECO:0000256" key="5">
    <source>
        <dbReference type="ARBA" id="ARBA00022692"/>
    </source>
</evidence>
<keyword evidence="6 8" id="KW-1133">Transmembrane helix</keyword>
<dbReference type="InterPro" id="IPR004761">
    <property type="entry name" value="Spore_GerAB"/>
</dbReference>
<evidence type="ECO:0000313" key="9">
    <source>
        <dbReference type="EMBL" id="MBP3963018.1"/>
    </source>
</evidence>
<gene>
    <name evidence="9" type="ORF">I8J30_09940</name>
</gene>